<feature type="region of interest" description="Disordered" evidence="1">
    <location>
        <begin position="205"/>
        <end position="225"/>
    </location>
</feature>
<proteinExistence type="predicted"/>
<organism evidence="2 3">
    <name type="scientific">Protopolystoma xenopodis</name>
    <dbReference type="NCBI Taxonomy" id="117903"/>
    <lineage>
        <taxon>Eukaryota</taxon>
        <taxon>Metazoa</taxon>
        <taxon>Spiralia</taxon>
        <taxon>Lophotrochozoa</taxon>
        <taxon>Platyhelminthes</taxon>
        <taxon>Monogenea</taxon>
        <taxon>Polyopisthocotylea</taxon>
        <taxon>Polystomatidea</taxon>
        <taxon>Polystomatidae</taxon>
        <taxon>Protopolystoma</taxon>
    </lineage>
</organism>
<reference evidence="2" key="1">
    <citation type="submission" date="2018-11" db="EMBL/GenBank/DDBJ databases">
        <authorList>
            <consortium name="Pathogen Informatics"/>
        </authorList>
    </citation>
    <scope>NUCLEOTIDE SEQUENCE</scope>
</reference>
<comment type="caution">
    <text evidence="2">The sequence shown here is derived from an EMBL/GenBank/DDBJ whole genome shotgun (WGS) entry which is preliminary data.</text>
</comment>
<protein>
    <submittedName>
        <fullName evidence="2">Uncharacterized protein</fullName>
    </submittedName>
</protein>
<dbReference type="Proteomes" id="UP000784294">
    <property type="component" value="Unassembled WGS sequence"/>
</dbReference>
<evidence type="ECO:0000313" key="3">
    <source>
        <dbReference type="Proteomes" id="UP000784294"/>
    </source>
</evidence>
<gene>
    <name evidence="2" type="ORF">PXEA_LOCUS27714</name>
</gene>
<dbReference type="EMBL" id="CAAALY010247323">
    <property type="protein sequence ID" value="VEL34274.1"/>
    <property type="molecule type" value="Genomic_DNA"/>
</dbReference>
<accession>A0A448XDS6</accession>
<keyword evidence="3" id="KW-1185">Reference proteome</keyword>
<name>A0A448XDS6_9PLAT</name>
<dbReference type="AlphaFoldDB" id="A0A448XDS6"/>
<evidence type="ECO:0000313" key="2">
    <source>
        <dbReference type="EMBL" id="VEL34274.1"/>
    </source>
</evidence>
<sequence>MAATTGFETTPFTNYHYEKQKPPFPSQFQANEAVTYLTRMRESQTNKLTCIHTNRHTNIHAYIHTYTQTNMYMRDTGERWACRWYGTKLRYCFGADGFSTLPPLPSPGGCLRLVSFVAMAVTRMTVMQIDELFGQNDPVNVCNSVGGHKRCKADPFRGGQKDNEIRPRLPRQKASGMLLPRHELGVTTTRGRTTEASEARAKREFYGAARNRDANPPGPASRLAKGGLRRLSRLCGHGYEGGALAEEEFYSF</sequence>
<evidence type="ECO:0000256" key="1">
    <source>
        <dbReference type="SAM" id="MobiDB-lite"/>
    </source>
</evidence>